<comment type="caution">
    <text evidence="2">The sequence shown here is derived from an EMBL/GenBank/DDBJ whole genome shotgun (WGS) entry which is preliminary data.</text>
</comment>
<dbReference type="AlphaFoldDB" id="A0A7W9F2X2"/>
<protein>
    <recommendedName>
        <fullName evidence="1">DUF6894 domain-containing protein</fullName>
    </recommendedName>
</protein>
<evidence type="ECO:0000313" key="3">
    <source>
        <dbReference type="Proteomes" id="UP000546701"/>
    </source>
</evidence>
<accession>A0A7W9F2X2</accession>
<dbReference type="InterPro" id="IPR054189">
    <property type="entry name" value="DUF6894"/>
</dbReference>
<dbReference type="Pfam" id="PF21834">
    <property type="entry name" value="DUF6894"/>
    <property type="match status" value="1"/>
</dbReference>
<feature type="domain" description="DUF6894" evidence="1">
    <location>
        <begin position="5"/>
        <end position="64"/>
    </location>
</feature>
<evidence type="ECO:0000259" key="1">
    <source>
        <dbReference type="Pfam" id="PF21834"/>
    </source>
</evidence>
<dbReference type="Proteomes" id="UP000546701">
    <property type="component" value="Unassembled WGS sequence"/>
</dbReference>
<dbReference type="EMBL" id="JACIJR010000010">
    <property type="protein sequence ID" value="MBB5730863.1"/>
    <property type="molecule type" value="Genomic_DNA"/>
</dbReference>
<keyword evidence="3" id="KW-1185">Reference proteome</keyword>
<reference evidence="2 3" key="1">
    <citation type="submission" date="2020-08" db="EMBL/GenBank/DDBJ databases">
        <title>Genomic Encyclopedia of Type Strains, Phase IV (KMG-IV): sequencing the most valuable type-strain genomes for metagenomic binning, comparative biology and taxonomic classification.</title>
        <authorList>
            <person name="Goeker M."/>
        </authorList>
    </citation>
    <scope>NUCLEOTIDE SEQUENCE [LARGE SCALE GENOMIC DNA]</scope>
    <source>
        <strain evidence="2 3">DSM 103336</strain>
    </source>
</reference>
<gene>
    <name evidence="2" type="ORF">FHS99_003370</name>
</gene>
<proteinExistence type="predicted"/>
<sequence>MIEKVTVPDETGIEKSNLDDAKFAAIAAARDLIATDIIAGVPIHGSYRIEIADSTRQVIHIVRFDNVIDFRS</sequence>
<organism evidence="2 3">
    <name type="scientific">Sphingomonas prati</name>
    <dbReference type="NCBI Taxonomy" id="1843237"/>
    <lineage>
        <taxon>Bacteria</taxon>
        <taxon>Pseudomonadati</taxon>
        <taxon>Pseudomonadota</taxon>
        <taxon>Alphaproteobacteria</taxon>
        <taxon>Sphingomonadales</taxon>
        <taxon>Sphingomonadaceae</taxon>
        <taxon>Sphingomonas</taxon>
    </lineage>
</organism>
<evidence type="ECO:0000313" key="2">
    <source>
        <dbReference type="EMBL" id="MBB5730863.1"/>
    </source>
</evidence>
<name>A0A7W9F2X2_9SPHN</name>